<dbReference type="Proteomes" id="UP000807353">
    <property type="component" value="Unassembled WGS sequence"/>
</dbReference>
<comment type="caution">
    <text evidence="1">The sequence shown here is derived from an EMBL/GenBank/DDBJ whole genome shotgun (WGS) entry which is preliminary data.</text>
</comment>
<gene>
    <name evidence="1" type="ORF">BDZ94DRAFT_1230236</name>
</gene>
<evidence type="ECO:0000313" key="1">
    <source>
        <dbReference type="EMBL" id="KAF9456042.1"/>
    </source>
</evidence>
<evidence type="ECO:0000313" key="2">
    <source>
        <dbReference type="Proteomes" id="UP000807353"/>
    </source>
</evidence>
<organism evidence="1 2">
    <name type="scientific">Collybia nuda</name>
    <dbReference type="NCBI Taxonomy" id="64659"/>
    <lineage>
        <taxon>Eukaryota</taxon>
        <taxon>Fungi</taxon>
        <taxon>Dikarya</taxon>
        <taxon>Basidiomycota</taxon>
        <taxon>Agaricomycotina</taxon>
        <taxon>Agaricomycetes</taxon>
        <taxon>Agaricomycetidae</taxon>
        <taxon>Agaricales</taxon>
        <taxon>Tricholomatineae</taxon>
        <taxon>Clitocybaceae</taxon>
        <taxon>Collybia</taxon>
    </lineage>
</organism>
<dbReference type="EMBL" id="MU150471">
    <property type="protein sequence ID" value="KAF9456042.1"/>
    <property type="molecule type" value="Genomic_DNA"/>
</dbReference>
<dbReference type="SUPFAM" id="SSF54909">
    <property type="entry name" value="Dimeric alpha+beta barrel"/>
    <property type="match status" value="2"/>
</dbReference>
<dbReference type="Gene3D" id="3.30.70.100">
    <property type="match status" value="1"/>
</dbReference>
<keyword evidence="2" id="KW-1185">Reference proteome</keyword>
<sequence>MATTGTGLLFVLAECGPKVSEIEFNAWYDDEHAPARLTVPGFTSAARYKSIDSKTPSWVAIYDMDSTDVVFSEAYAALRTNASENERSIISRLALLNRRIYNHMTTVESPHFDPNSSAEFILAVYMQPTADDEVDFNQWYNEEHLDMLSKVPGFQRARRFKLISHVELAGKVNPLLAKTPTSYLTVYEWDSDSYKDTPEFASALATPWSVQVFAKVTELDMGLFKIHKSFSR</sequence>
<protein>
    <submittedName>
        <fullName evidence="1">Uncharacterized protein</fullName>
    </submittedName>
</protein>
<dbReference type="InterPro" id="IPR011008">
    <property type="entry name" value="Dimeric_a/b-barrel"/>
</dbReference>
<dbReference type="AlphaFoldDB" id="A0A9P5XT37"/>
<dbReference type="OrthoDB" id="2851338at2759"/>
<proteinExistence type="predicted"/>
<name>A0A9P5XT37_9AGAR</name>
<reference evidence="1" key="1">
    <citation type="submission" date="2020-11" db="EMBL/GenBank/DDBJ databases">
        <authorList>
            <consortium name="DOE Joint Genome Institute"/>
            <person name="Ahrendt S."/>
            <person name="Riley R."/>
            <person name="Andreopoulos W."/>
            <person name="Labutti K."/>
            <person name="Pangilinan J."/>
            <person name="Ruiz-Duenas F.J."/>
            <person name="Barrasa J.M."/>
            <person name="Sanchez-Garcia M."/>
            <person name="Camarero S."/>
            <person name="Miyauchi S."/>
            <person name="Serrano A."/>
            <person name="Linde D."/>
            <person name="Babiker R."/>
            <person name="Drula E."/>
            <person name="Ayuso-Fernandez I."/>
            <person name="Pacheco R."/>
            <person name="Padilla G."/>
            <person name="Ferreira P."/>
            <person name="Barriuso J."/>
            <person name="Kellner H."/>
            <person name="Castanera R."/>
            <person name="Alfaro M."/>
            <person name="Ramirez L."/>
            <person name="Pisabarro A.G."/>
            <person name="Kuo A."/>
            <person name="Tritt A."/>
            <person name="Lipzen A."/>
            <person name="He G."/>
            <person name="Yan M."/>
            <person name="Ng V."/>
            <person name="Cullen D."/>
            <person name="Martin F."/>
            <person name="Rosso M.-N."/>
            <person name="Henrissat B."/>
            <person name="Hibbett D."/>
            <person name="Martinez A.T."/>
            <person name="Grigoriev I.V."/>
        </authorList>
    </citation>
    <scope>NUCLEOTIDE SEQUENCE</scope>
    <source>
        <strain evidence="1">CBS 247.69</strain>
    </source>
</reference>
<accession>A0A9P5XT37</accession>